<keyword evidence="2" id="KW-1185">Reference proteome</keyword>
<sequence>MAFSKIRLVAIATVVALPHVANAGEGTSAWHFDYIHNLTVGRLDPVVSPNEPSGHVHNIYGGSNFAAAYSYQNSEIIGKYAGLSSDDVDGLLSTLVLTFFSFPNRAPVLYATEQDANSATNKYTLVHSDQRYYAFLDRNAKDEPVEAYPEGLRFVVGNMSAKSYADTGLPLEALTYTCQSPGAPVEQNVLSDHFNFDRHCPELKVELRAPSCWDGKNLYLSNNSHMAYPRRVLYGPCPFSHPHRVPAIQFEWTHKVGEILPGSKPFKNRLIWAHGDTTGYGFHADMTMGKWDPRARILGPSHPNLLCIPPPGIGWDRDVLTKALNDPRCLPGYSIPAEECPSLGISKEADIERARSCRPAHGHVNETGTTSKETVDRLPGCNLPWKSGPKPTCSEPATLPDITSFLGVAADPLVVPGSTERVVKAAGKPKDTWERVGCLDEYVFDIGNKTGWHEYNTMTNQRCHDFCSDIGSPYAATNGGNRCRCALKMNTASYRLADEKCEGKCTVEGPKQPKESDKSYAGCFNSGSIEGHRSPTPEDVDTCRAHCKGFKYYGIAAGKYCDCSNEILAPGGIETRFPEFLCSSPCLTKPEQMCGGNPYGTFYQSVYLVDGTFEPKQAVGSVTTTFSSVPTTTGGSSETGPAVVGNALHLAATSNATVISTASRGVASAKLPGVVNMVTATDAGIGLSVPASHGIAALTSTSQRHHHHAACSTMTKTVTVTKTATPTIKASDISKRHLLRRSRQHMFDLFN</sequence>
<evidence type="ECO:0000313" key="2">
    <source>
        <dbReference type="Proteomes" id="UP001241377"/>
    </source>
</evidence>
<organism evidence="1 2">
    <name type="scientific">Naganishia cerealis</name>
    <dbReference type="NCBI Taxonomy" id="610337"/>
    <lineage>
        <taxon>Eukaryota</taxon>
        <taxon>Fungi</taxon>
        <taxon>Dikarya</taxon>
        <taxon>Basidiomycota</taxon>
        <taxon>Agaricomycotina</taxon>
        <taxon>Tremellomycetes</taxon>
        <taxon>Filobasidiales</taxon>
        <taxon>Filobasidiaceae</taxon>
        <taxon>Naganishia</taxon>
    </lineage>
</organism>
<dbReference type="EMBL" id="JASBWR010000004">
    <property type="protein sequence ID" value="KAJ9112583.1"/>
    <property type="molecule type" value="Genomic_DNA"/>
</dbReference>
<evidence type="ECO:0000313" key="1">
    <source>
        <dbReference type="EMBL" id="KAJ9112583.1"/>
    </source>
</evidence>
<reference evidence="1" key="1">
    <citation type="submission" date="2023-04" db="EMBL/GenBank/DDBJ databases">
        <title>Draft Genome sequencing of Naganishia species isolated from polar environments using Oxford Nanopore Technology.</title>
        <authorList>
            <person name="Leo P."/>
            <person name="Venkateswaran K."/>
        </authorList>
    </citation>
    <scope>NUCLEOTIDE SEQUENCE</scope>
    <source>
        <strain evidence="1">MNA-CCFEE 5261</strain>
    </source>
</reference>
<comment type="caution">
    <text evidence="1">The sequence shown here is derived from an EMBL/GenBank/DDBJ whole genome shotgun (WGS) entry which is preliminary data.</text>
</comment>
<name>A0ACC2WLH1_9TREE</name>
<proteinExistence type="predicted"/>
<protein>
    <submittedName>
        <fullName evidence="1">Uncharacterized protein</fullName>
    </submittedName>
</protein>
<accession>A0ACC2WLH1</accession>
<gene>
    <name evidence="1" type="ORF">QFC19_000602</name>
</gene>
<dbReference type="Proteomes" id="UP001241377">
    <property type="component" value="Unassembled WGS sequence"/>
</dbReference>